<accession>A0ABM7WBP0</accession>
<evidence type="ECO:0000313" key="3">
    <source>
        <dbReference type="Proteomes" id="UP000830055"/>
    </source>
</evidence>
<name>A0ABM7WBP0_9BACT</name>
<organism evidence="2 3">
    <name type="scientific">Desulfofustis limnaeus</name>
    <dbReference type="NCBI Taxonomy" id="2740163"/>
    <lineage>
        <taxon>Bacteria</taxon>
        <taxon>Pseudomonadati</taxon>
        <taxon>Thermodesulfobacteriota</taxon>
        <taxon>Desulfobulbia</taxon>
        <taxon>Desulfobulbales</taxon>
        <taxon>Desulfocapsaceae</taxon>
        <taxon>Desulfofustis</taxon>
    </lineage>
</organism>
<dbReference type="EMBL" id="AP025516">
    <property type="protein sequence ID" value="BDD88334.1"/>
    <property type="molecule type" value="Genomic_DNA"/>
</dbReference>
<proteinExistence type="predicted"/>
<keyword evidence="3" id="KW-1185">Reference proteome</keyword>
<dbReference type="Proteomes" id="UP000830055">
    <property type="component" value="Chromosome"/>
</dbReference>
<evidence type="ECO:0000259" key="1">
    <source>
        <dbReference type="Pfam" id="PF14451"/>
    </source>
</evidence>
<protein>
    <recommendedName>
        <fullName evidence="1">Ubiquitin Mut7-C domain-containing protein</fullName>
    </recommendedName>
</protein>
<feature type="domain" description="Ubiquitin Mut7-C" evidence="1">
    <location>
        <begin position="12"/>
        <end position="58"/>
    </location>
</feature>
<dbReference type="InterPro" id="IPR027798">
    <property type="entry name" value="Ub_Mut7C"/>
</dbReference>
<dbReference type="RefSeq" id="WP_284151709.1">
    <property type="nucleotide sequence ID" value="NZ_AP025516.1"/>
</dbReference>
<sequence>MFSPPAQMSLPAIELWFHGDLLDFFKGFLRSPHLRRYPLQRRASIKDIIESLGIPHTEGFLEK</sequence>
<reference evidence="2 3" key="1">
    <citation type="submission" date="2022-01" db="EMBL/GenBank/DDBJ databases">
        <title>Desulfofustis limnae sp. nov., a novel mesophilic sulfate-reducing bacterium isolated from marsh soil.</title>
        <authorList>
            <person name="Watanabe M."/>
            <person name="Takahashi A."/>
            <person name="Kojima H."/>
            <person name="Fukui M."/>
        </authorList>
    </citation>
    <scope>NUCLEOTIDE SEQUENCE [LARGE SCALE GENOMIC DNA]</scope>
    <source>
        <strain evidence="2 3">PPLL</strain>
    </source>
</reference>
<dbReference type="Pfam" id="PF14451">
    <property type="entry name" value="Ub-Mut7C"/>
    <property type="match status" value="1"/>
</dbReference>
<evidence type="ECO:0000313" key="2">
    <source>
        <dbReference type="EMBL" id="BDD88334.1"/>
    </source>
</evidence>
<gene>
    <name evidence="2" type="ORF">DPPLL_26990</name>
</gene>